<dbReference type="HAMAP" id="MF_01337_B">
    <property type="entry name" value="Ribosomal_uL18_B"/>
    <property type="match status" value="1"/>
</dbReference>
<dbReference type="InterPro" id="IPR005484">
    <property type="entry name" value="Ribosomal_uL18_bac/plant/anim"/>
</dbReference>
<dbReference type="Gene3D" id="3.30.420.100">
    <property type="match status" value="1"/>
</dbReference>
<evidence type="ECO:0000256" key="6">
    <source>
        <dbReference type="ARBA" id="ARBA00035197"/>
    </source>
</evidence>
<comment type="similarity">
    <text evidence="1 7">Belongs to the universal ribosomal protein uL18 family.</text>
</comment>
<evidence type="ECO:0000256" key="3">
    <source>
        <dbReference type="ARBA" id="ARBA00022884"/>
    </source>
</evidence>
<dbReference type="PANTHER" id="PTHR12899:SF3">
    <property type="entry name" value="LARGE RIBOSOMAL SUBUNIT PROTEIN UL18M"/>
    <property type="match status" value="1"/>
</dbReference>
<accession>A0ABR6VK65</accession>
<dbReference type="GO" id="GO:0005840">
    <property type="term" value="C:ribosome"/>
    <property type="evidence" value="ECO:0007669"/>
    <property type="project" value="UniProtKB-KW"/>
</dbReference>
<dbReference type="InterPro" id="IPR057268">
    <property type="entry name" value="Ribosomal_L18"/>
</dbReference>
<dbReference type="Proteomes" id="UP000606870">
    <property type="component" value="Unassembled WGS sequence"/>
</dbReference>
<dbReference type="NCBIfam" id="TIGR00060">
    <property type="entry name" value="L18_bact"/>
    <property type="match status" value="1"/>
</dbReference>
<comment type="caution">
    <text evidence="8">The sequence shown here is derived from an EMBL/GenBank/DDBJ whole genome shotgun (WGS) entry which is preliminary data.</text>
</comment>
<organism evidence="8 9">
    <name type="scientific">Megasphaera hominis</name>
    <dbReference type="NCBI Taxonomy" id="159836"/>
    <lineage>
        <taxon>Bacteria</taxon>
        <taxon>Bacillati</taxon>
        <taxon>Bacillota</taxon>
        <taxon>Negativicutes</taxon>
        <taxon>Veillonellales</taxon>
        <taxon>Veillonellaceae</taxon>
        <taxon>Megasphaera</taxon>
    </lineage>
</organism>
<keyword evidence="9" id="KW-1185">Reference proteome</keyword>
<evidence type="ECO:0000256" key="7">
    <source>
        <dbReference type="HAMAP-Rule" id="MF_01337"/>
    </source>
</evidence>
<evidence type="ECO:0000313" key="9">
    <source>
        <dbReference type="Proteomes" id="UP000606870"/>
    </source>
</evidence>
<keyword evidence="4 7" id="KW-0689">Ribosomal protein</keyword>
<keyword evidence="5 7" id="KW-0687">Ribonucleoprotein</keyword>
<dbReference type="EMBL" id="JACOGK010000020">
    <property type="protein sequence ID" value="MBC3537142.1"/>
    <property type="molecule type" value="Genomic_DNA"/>
</dbReference>
<keyword evidence="3 7" id="KW-0694">RNA-binding</keyword>
<dbReference type="PANTHER" id="PTHR12899">
    <property type="entry name" value="39S RIBOSOMAL PROTEIN L18, MITOCHONDRIAL"/>
    <property type="match status" value="1"/>
</dbReference>
<name>A0ABR6VK65_9FIRM</name>
<sequence>MKKSKNAIRVKRHWRLRKNLNGTAERPRLNVFRSLSNMYAQVIDDVTGTTLVSASTLDKEIKEQNAFGGNAEAAKLVGKLVAERALEKGITTVVFDRGGYVYHGRVAALAAAAREAGLKF</sequence>
<dbReference type="CDD" id="cd00432">
    <property type="entry name" value="Ribosomal_L18_L5e"/>
    <property type="match status" value="1"/>
</dbReference>
<reference evidence="8 9" key="1">
    <citation type="submission" date="2020-08" db="EMBL/GenBank/DDBJ databases">
        <authorList>
            <person name="Liu C."/>
            <person name="Sun Q."/>
        </authorList>
    </citation>
    <scope>NUCLEOTIDE SEQUENCE [LARGE SCALE GENOMIC DNA]</scope>
    <source>
        <strain evidence="8 9">NSJ-59</strain>
    </source>
</reference>
<dbReference type="Pfam" id="PF00861">
    <property type="entry name" value="Ribosomal_L18p"/>
    <property type="match status" value="1"/>
</dbReference>
<dbReference type="RefSeq" id="WP_186503340.1">
    <property type="nucleotide sequence ID" value="NZ_JACOGK010000020.1"/>
</dbReference>
<evidence type="ECO:0000256" key="2">
    <source>
        <dbReference type="ARBA" id="ARBA00022730"/>
    </source>
</evidence>
<keyword evidence="2 7" id="KW-0699">rRNA-binding</keyword>
<proteinExistence type="inferred from homology"/>
<evidence type="ECO:0000256" key="1">
    <source>
        <dbReference type="ARBA" id="ARBA00007116"/>
    </source>
</evidence>
<dbReference type="SUPFAM" id="SSF53137">
    <property type="entry name" value="Translational machinery components"/>
    <property type="match status" value="1"/>
</dbReference>
<evidence type="ECO:0000313" key="8">
    <source>
        <dbReference type="EMBL" id="MBC3537142.1"/>
    </source>
</evidence>
<dbReference type="InterPro" id="IPR004389">
    <property type="entry name" value="Ribosomal_uL18_bac-type"/>
</dbReference>
<evidence type="ECO:0000256" key="5">
    <source>
        <dbReference type="ARBA" id="ARBA00023274"/>
    </source>
</evidence>
<gene>
    <name evidence="7 8" type="primary">rplR</name>
    <name evidence="8" type="ORF">H8J70_07745</name>
</gene>
<comment type="function">
    <text evidence="7">This is one of the proteins that bind and probably mediate the attachment of the 5S RNA into the large ribosomal subunit, where it forms part of the central protuberance.</text>
</comment>
<evidence type="ECO:0000256" key="4">
    <source>
        <dbReference type="ARBA" id="ARBA00022980"/>
    </source>
</evidence>
<comment type="subunit">
    <text evidence="7">Part of the 50S ribosomal subunit; part of the 5S rRNA/L5/L18/L25 subcomplex. Contacts the 5S and 23S rRNAs.</text>
</comment>
<protein>
    <recommendedName>
        <fullName evidence="6 7">Large ribosomal subunit protein uL18</fullName>
    </recommendedName>
</protein>